<evidence type="ECO:0000313" key="1">
    <source>
        <dbReference type="EMBL" id="SDJ34480.1"/>
    </source>
</evidence>
<dbReference type="InterPro" id="IPR016032">
    <property type="entry name" value="Sig_transdc_resp-reg_C-effctor"/>
</dbReference>
<evidence type="ECO:0000313" key="2">
    <source>
        <dbReference type="Proteomes" id="UP000199527"/>
    </source>
</evidence>
<accession>A0A1G8T165</accession>
<dbReference type="InterPro" id="IPR036388">
    <property type="entry name" value="WH-like_DNA-bd_sf"/>
</dbReference>
<dbReference type="AlphaFoldDB" id="A0A1G8T165"/>
<dbReference type="GO" id="GO:0003677">
    <property type="term" value="F:DNA binding"/>
    <property type="evidence" value="ECO:0007669"/>
    <property type="project" value="InterPro"/>
</dbReference>
<protein>
    <submittedName>
        <fullName evidence="1">Regulatory protein, luxR family</fullName>
    </submittedName>
</protein>
<dbReference type="Proteomes" id="UP000199527">
    <property type="component" value="Unassembled WGS sequence"/>
</dbReference>
<reference evidence="2" key="1">
    <citation type="submission" date="2016-10" db="EMBL/GenBank/DDBJ databases">
        <authorList>
            <person name="Varghese N."/>
            <person name="Submissions S."/>
        </authorList>
    </citation>
    <scope>NUCLEOTIDE SEQUENCE [LARGE SCALE GENOMIC DNA]</scope>
    <source>
        <strain evidence="2">DSM 23317</strain>
    </source>
</reference>
<proteinExistence type="predicted"/>
<dbReference type="SUPFAM" id="SSF46894">
    <property type="entry name" value="C-terminal effector domain of the bipartite response regulators"/>
    <property type="match status" value="1"/>
</dbReference>
<dbReference type="Gene3D" id="1.10.10.10">
    <property type="entry name" value="Winged helix-like DNA-binding domain superfamily/Winged helix DNA-binding domain"/>
    <property type="match status" value="1"/>
</dbReference>
<dbReference type="EMBL" id="FNEM01000007">
    <property type="protein sequence ID" value="SDJ34480.1"/>
    <property type="molecule type" value="Genomic_DNA"/>
</dbReference>
<dbReference type="GO" id="GO:0006355">
    <property type="term" value="P:regulation of DNA-templated transcription"/>
    <property type="evidence" value="ECO:0007669"/>
    <property type="project" value="InterPro"/>
</dbReference>
<organism evidence="1 2">
    <name type="scientific">Ferrimonas sediminum</name>
    <dbReference type="NCBI Taxonomy" id="718193"/>
    <lineage>
        <taxon>Bacteria</taxon>
        <taxon>Pseudomonadati</taxon>
        <taxon>Pseudomonadota</taxon>
        <taxon>Gammaproteobacteria</taxon>
        <taxon>Alteromonadales</taxon>
        <taxon>Ferrimonadaceae</taxon>
        <taxon>Ferrimonas</taxon>
    </lineage>
</organism>
<sequence length="230" mass="26673">MKISSILTEFSRTHNIADTMFALDIKNSKLPLGFSKVNKASERELILSSSLTAIKYSITSRKRWARKDPNTEISLSSEYHVWDYNDWPKFKFSPNDDLLKFGYEKKVSVEIPCMINPNWVGRFYLMIDNSRHIEPQELTKLYKDLSNIHYMIIQSKIEDINPFLDYGLIREIDIAILSMLANGYSRESIAKASYLSSRGVDYRIVQLKKKLCASNHSSLINSAYHNFLIK</sequence>
<gene>
    <name evidence="1" type="ORF">SAMN04488540_10756</name>
</gene>
<keyword evidence="2" id="KW-1185">Reference proteome</keyword>
<name>A0A1G8T165_9GAMM</name>